<dbReference type="InterPro" id="IPR003835">
    <property type="entry name" value="Glyco_trans_19"/>
</dbReference>
<dbReference type="GO" id="GO:0009245">
    <property type="term" value="P:lipid A biosynthetic process"/>
    <property type="evidence" value="ECO:0007669"/>
    <property type="project" value="UniProtKB-UniRule"/>
</dbReference>
<evidence type="ECO:0000256" key="6">
    <source>
        <dbReference type="ARBA" id="ARBA00022556"/>
    </source>
</evidence>
<evidence type="ECO:0000256" key="11">
    <source>
        <dbReference type="HAMAP-Rule" id="MF_00392"/>
    </source>
</evidence>
<comment type="function">
    <text evidence="1 11">Condensation of UDP-2,3-diacylglucosamine and 2,3-diacylglucosamine-1-phosphate to form lipid A disaccharide, a precursor of lipid A, a phosphorylated glycolipid that anchors the lipopolysaccharide to the outer membrane of the cell.</text>
</comment>
<reference evidence="12" key="1">
    <citation type="submission" date="2020-03" db="EMBL/GenBank/DDBJ databases">
        <title>Genome of Pelagibius litoralis DSM 21314T.</title>
        <authorList>
            <person name="Wang G."/>
        </authorList>
    </citation>
    <scope>NUCLEOTIDE SEQUENCE</scope>
    <source>
        <strain evidence="12">DSM 21314</strain>
    </source>
</reference>
<dbReference type="Gene3D" id="3.40.50.2000">
    <property type="entry name" value="Glycogen Phosphorylase B"/>
    <property type="match status" value="2"/>
</dbReference>
<dbReference type="AlphaFoldDB" id="A0A967EUP0"/>
<dbReference type="SUPFAM" id="SSF53756">
    <property type="entry name" value="UDP-Glycosyltransferase/glycogen phosphorylase"/>
    <property type="match status" value="1"/>
</dbReference>
<dbReference type="NCBIfam" id="TIGR00215">
    <property type="entry name" value="lpxB"/>
    <property type="match status" value="1"/>
</dbReference>
<dbReference type="HAMAP" id="MF_00392">
    <property type="entry name" value="LpxB"/>
    <property type="match status" value="1"/>
</dbReference>
<dbReference type="PANTHER" id="PTHR30372">
    <property type="entry name" value="LIPID-A-DISACCHARIDE SYNTHASE"/>
    <property type="match status" value="1"/>
</dbReference>
<dbReference type="GO" id="GO:0016020">
    <property type="term" value="C:membrane"/>
    <property type="evidence" value="ECO:0007669"/>
    <property type="project" value="GOC"/>
</dbReference>
<evidence type="ECO:0000256" key="10">
    <source>
        <dbReference type="ARBA" id="ARBA00048975"/>
    </source>
</evidence>
<keyword evidence="8 11" id="KW-0808">Transferase</keyword>
<dbReference type="EMBL" id="JAAQPH010000001">
    <property type="protein sequence ID" value="NIA67307.1"/>
    <property type="molecule type" value="Genomic_DNA"/>
</dbReference>
<keyword evidence="13" id="KW-1185">Reference proteome</keyword>
<comment type="pathway">
    <text evidence="11">Bacterial outer membrane biogenesis; LPS lipid A biosynthesis.</text>
</comment>
<comment type="catalytic activity">
    <reaction evidence="10 11">
        <text>a lipid X + a UDP-2-N,3-O-bis[(3R)-3-hydroxyacyl]-alpha-D-glucosamine = a lipid A disaccharide + UDP + H(+)</text>
        <dbReference type="Rhea" id="RHEA:67828"/>
        <dbReference type="ChEBI" id="CHEBI:15378"/>
        <dbReference type="ChEBI" id="CHEBI:58223"/>
        <dbReference type="ChEBI" id="CHEBI:137748"/>
        <dbReference type="ChEBI" id="CHEBI:176338"/>
        <dbReference type="ChEBI" id="CHEBI:176343"/>
        <dbReference type="EC" id="2.4.1.182"/>
    </reaction>
</comment>
<evidence type="ECO:0000256" key="9">
    <source>
        <dbReference type="ARBA" id="ARBA00023098"/>
    </source>
</evidence>
<protein>
    <recommendedName>
        <fullName evidence="4 11">Lipid-A-disaccharide synthase</fullName>
        <ecNumber evidence="3 11">2.4.1.182</ecNumber>
    </recommendedName>
</protein>
<evidence type="ECO:0000256" key="8">
    <source>
        <dbReference type="ARBA" id="ARBA00022679"/>
    </source>
</evidence>
<keyword evidence="5 11" id="KW-0444">Lipid biosynthesis</keyword>
<dbReference type="GO" id="GO:0008915">
    <property type="term" value="F:lipid-A-disaccharide synthase activity"/>
    <property type="evidence" value="ECO:0007669"/>
    <property type="project" value="UniProtKB-UniRule"/>
</dbReference>
<sequence>MTAIPGVAEEEREDPLVFLIAGEPSGDLLAARLMAAMKAESGNRLRFAGIGGEQMTAQGLKSLFPIHEFAVMGFVEVLPHLFKIIMRIRQTVAIVKSLRPDVVITIDSPSFTLEVAQRLKGEGIPLVHYVAPQVWAWKAGRAKRMARYLDLILALLPFEPPLFEKNGLKTRFVGHPAVELAVSDEQRLADRLPKTGEGPLLAVLPGSRKGEVRKLLPVFEATVAVLAERHPGLRVVIPTVETVEAEVRQRTASWTVPVEVVRGAEAKQKAFAEAQAALAASGTVALELAVASVPAVIAYRLSGIGAFLSAGLLTVPYVSLVNLIAERLVQPELLQGNCTVEKLVEPLESLLSDPQARQTQRSAYLEVVRALTPAEGSPSRCAAREVLDLLSERRGKNPAPAAP</sequence>
<evidence type="ECO:0000256" key="7">
    <source>
        <dbReference type="ARBA" id="ARBA00022676"/>
    </source>
</evidence>
<evidence type="ECO:0000256" key="3">
    <source>
        <dbReference type="ARBA" id="ARBA00012687"/>
    </source>
</evidence>
<gene>
    <name evidence="11 12" type="primary">lpxB</name>
    <name evidence="12" type="ORF">HBA54_01740</name>
</gene>
<organism evidence="12 13">
    <name type="scientific">Pelagibius litoralis</name>
    <dbReference type="NCBI Taxonomy" id="374515"/>
    <lineage>
        <taxon>Bacteria</taxon>
        <taxon>Pseudomonadati</taxon>
        <taxon>Pseudomonadota</taxon>
        <taxon>Alphaproteobacteria</taxon>
        <taxon>Rhodospirillales</taxon>
        <taxon>Rhodovibrionaceae</taxon>
        <taxon>Pelagibius</taxon>
    </lineage>
</organism>
<dbReference type="RefSeq" id="WP_167220698.1">
    <property type="nucleotide sequence ID" value="NZ_JAAQPH010000001.1"/>
</dbReference>
<dbReference type="EC" id="2.4.1.182" evidence="3 11"/>
<dbReference type="Pfam" id="PF02684">
    <property type="entry name" value="LpxB"/>
    <property type="match status" value="1"/>
</dbReference>
<dbReference type="GO" id="GO:0005543">
    <property type="term" value="F:phospholipid binding"/>
    <property type="evidence" value="ECO:0007669"/>
    <property type="project" value="TreeGrafter"/>
</dbReference>
<keyword evidence="7 11" id="KW-0328">Glycosyltransferase</keyword>
<evidence type="ECO:0000313" key="13">
    <source>
        <dbReference type="Proteomes" id="UP000761264"/>
    </source>
</evidence>
<evidence type="ECO:0000256" key="4">
    <source>
        <dbReference type="ARBA" id="ARBA00020902"/>
    </source>
</evidence>
<evidence type="ECO:0000256" key="1">
    <source>
        <dbReference type="ARBA" id="ARBA00002056"/>
    </source>
</evidence>
<proteinExistence type="inferred from homology"/>
<dbReference type="Proteomes" id="UP000761264">
    <property type="component" value="Unassembled WGS sequence"/>
</dbReference>
<dbReference type="PANTHER" id="PTHR30372:SF4">
    <property type="entry name" value="LIPID-A-DISACCHARIDE SYNTHASE, MITOCHONDRIAL-RELATED"/>
    <property type="match status" value="1"/>
</dbReference>
<keyword evidence="6 11" id="KW-0441">Lipid A biosynthesis</keyword>
<comment type="similarity">
    <text evidence="2 11">Belongs to the LpxB family.</text>
</comment>
<evidence type="ECO:0000256" key="2">
    <source>
        <dbReference type="ARBA" id="ARBA00007868"/>
    </source>
</evidence>
<accession>A0A967EUP0</accession>
<evidence type="ECO:0000313" key="12">
    <source>
        <dbReference type="EMBL" id="NIA67307.1"/>
    </source>
</evidence>
<keyword evidence="9 11" id="KW-0443">Lipid metabolism</keyword>
<comment type="caution">
    <text evidence="12">The sequence shown here is derived from an EMBL/GenBank/DDBJ whole genome shotgun (WGS) entry which is preliminary data.</text>
</comment>
<name>A0A967EUP0_9PROT</name>
<evidence type="ECO:0000256" key="5">
    <source>
        <dbReference type="ARBA" id="ARBA00022516"/>
    </source>
</evidence>